<protein>
    <submittedName>
        <fullName evidence="1">Rhinocladiella mackenziei CBS 650.93 unplaced genomic scaffold supercont1.1, whole genome shotgun sequence</fullName>
    </submittedName>
</protein>
<sequence>MPPQSQPQISTDFKSSQQAIAAGLPRCATSTLKEIFTPQLADLVEMYPDAKIVLNVRKGGAADWEASMKFTIAPLYSRKYRVANFWSVPSSWHYLAEERWQNFVREKFGVDTFWEASAYDAHNEWVEKVAHEHGRKVRVWELRMG</sequence>
<dbReference type="GeneID" id="25289306"/>
<accession>A0A0D2IVT6</accession>
<evidence type="ECO:0000313" key="2">
    <source>
        <dbReference type="Proteomes" id="UP000053617"/>
    </source>
</evidence>
<proteinExistence type="predicted"/>
<dbReference type="Pfam" id="PF17784">
    <property type="entry name" value="Sulfotransfer_4"/>
    <property type="match status" value="1"/>
</dbReference>
<dbReference type="VEuPathDB" id="FungiDB:Z518_01235"/>
<dbReference type="EMBL" id="KN847475">
    <property type="protein sequence ID" value="KIX10154.1"/>
    <property type="molecule type" value="Genomic_DNA"/>
</dbReference>
<dbReference type="OrthoDB" id="408152at2759"/>
<keyword evidence="2" id="KW-1185">Reference proteome</keyword>
<reference evidence="1 2" key="1">
    <citation type="submission" date="2015-01" db="EMBL/GenBank/DDBJ databases">
        <title>The Genome Sequence of Rhinocladiella mackenzie CBS 650.93.</title>
        <authorList>
            <consortium name="The Broad Institute Genomics Platform"/>
            <person name="Cuomo C."/>
            <person name="de Hoog S."/>
            <person name="Gorbushina A."/>
            <person name="Stielow B."/>
            <person name="Teixiera M."/>
            <person name="Abouelleil A."/>
            <person name="Chapman S.B."/>
            <person name="Priest M."/>
            <person name="Young S.K."/>
            <person name="Wortman J."/>
            <person name="Nusbaum C."/>
            <person name="Birren B."/>
        </authorList>
    </citation>
    <scope>NUCLEOTIDE SEQUENCE [LARGE SCALE GENOMIC DNA]</scope>
    <source>
        <strain evidence="1 2">CBS 650.93</strain>
    </source>
</reference>
<dbReference type="Gene3D" id="3.40.50.300">
    <property type="entry name" value="P-loop containing nucleotide triphosphate hydrolases"/>
    <property type="match status" value="1"/>
</dbReference>
<dbReference type="AlphaFoldDB" id="A0A0D2IVT6"/>
<evidence type="ECO:0000313" key="1">
    <source>
        <dbReference type="EMBL" id="KIX10154.1"/>
    </source>
</evidence>
<organism evidence="1 2">
    <name type="scientific">Rhinocladiella mackenziei CBS 650.93</name>
    <dbReference type="NCBI Taxonomy" id="1442369"/>
    <lineage>
        <taxon>Eukaryota</taxon>
        <taxon>Fungi</taxon>
        <taxon>Dikarya</taxon>
        <taxon>Ascomycota</taxon>
        <taxon>Pezizomycotina</taxon>
        <taxon>Eurotiomycetes</taxon>
        <taxon>Chaetothyriomycetidae</taxon>
        <taxon>Chaetothyriales</taxon>
        <taxon>Herpotrichiellaceae</taxon>
        <taxon>Rhinocladiella</taxon>
    </lineage>
</organism>
<gene>
    <name evidence="1" type="ORF">Z518_01235</name>
</gene>
<dbReference type="Proteomes" id="UP000053617">
    <property type="component" value="Unassembled WGS sequence"/>
</dbReference>
<dbReference type="RefSeq" id="XP_013277290.1">
    <property type="nucleotide sequence ID" value="XM_013421836.1"/>
</dbReference>
<dbReference type="HOGENOM" id="CLU_1787887_0_0_1"/>
<dbReference type="InterPro" id="IPR040632">
    <property type="entry name" value="Sulfotransfer_4"/>
</dbReference>
<dbReference type="InterPro" id="IPR027417">
    <property type="entry name" value="P-loop_NTPase"/>
</dbReference>
<name>A0A0D2IVT6_9EURO</name>